<reference evidence="3 4" key="1">
    <citation type="submission" date="2016-10" db="EMBL/GenBank/DDBJ databases">
        <authorList>
            <person name="de Groot N.N."/>
        </authorList>
    </citation>
    <scope>NUCLEOTIDE SEQUENCE [LARGE SCALE GENOMIC DNA]</scope>
    <source>
        <strain evidence="3 4">CGMCC 4.3143</strain>
    </source>
</reference>
<organism evidence="3 4">
    <name type="scientific">Pseudonocardia oroxyli</name>
    <dbReference type="NCBI Taxonomy" id="366584"/>
    <lineage>
        <taxon>Bacteria</taxon>
        <taxon>Bacillati</taxon>
        <taxon>Actinomycetota</taxon>
        <taxon>Actinomycetes</taxon>
        <taxon>Pseudonocardiales</taxon>
        <taxon>Pseudonocardiaceae</taxon>
        <taxon>Pseudonocardia</taxon>
    </lineage>
</organism>
<sequence length="193" mass="18995">MRARGPLLTLLAVLAVGAAVFTVNAVLVGPGPAQVPAQVVTPAAQQDPYGASDGYGAAPAADPYGAAPAPAPEQSPQAAQAAPAPAAQAAPVTGAFAGRSAGNEVTLAIGRDGDRVVAYVCDGKKIESWFQGTTTDGKLQLSGTDGELTADTTDTAVLGTVAVGGKSWPFSAQLKKGVAAPTDRATLSELGSA</sequence>
<dbReference type="AlphaFoldDB" id="A0A1G7DPP9"/>
<dbReference type="OrthoDB" id="4538973at2"/>
<protein>
    <submittedName>
        <fullName evidence="3">Uncharacterized protein</fullName>
    </submittedName>
</protein>
<keyword evidence="2" id="KW-0732">Signal</keyword>
<evidence type="ECO:0000256" key="1">
    <source>
        <dbReference type="SAM" id="MobiDB-lite"/>
    </source>
</evidence>
<dbReference type="Proteomes" id="UP000198967">
    <property type="component" value="Unassembled WGS sequence"/>
</dbReference>
<feature type="region of interest" description="Disordered" evidence="1">
    <location>
        <begin position="50"/>
        <end position="86"/>
    </location>
</feature>
<keyword evidence="4" id="KW-1185">Reference proteome</keyword>
<dbReference type="STRING" id="366584.SAMN05216377_10194"/>
<feature type="signal peptide" evidence="2">
    <location>
        <begin position="1"/>
        <end position="25"/>
    </location>
</feature>
<proteinExistence type="predicted"/>
<evidence type="ECO:0000256" key="2">
    <source>
        <dbReference type="SAM" id="SignalP"/>
    </source>
</evidence>
<dbReference type="RefSeq" id="WP_143029902.1">
    <property type="nucleotide sequence ID" value="NZ_FNBE01000001.1"/>
</dbReference>
<name>A0A1G7DPP9_PSEOR</name>
<dbReference type="EMBL" id="FNBE01000001">
    <property type="protein sequence ID" value="SDE53136.1"/>
    <property type="molecule type" value="Genomic_DNA"/>
</dbReference>
<gene>
    <name evidence="3" type="ORF">SAMN05216377_10194</name>
</gene>
<evidence type="ECO:0000313" key="4">
    <source>
        <dbReference type="Proteomes" id="UP000198967"/>
    </source>
</evidence>
<evidence type="ECO:0000313" key="3">
    <source>
        <dbReference type="EMBL" id="SDE53136.1"/>
    </source>
</evidence>
<feature type="chain" id="PRO_5011523262" evidence="2">
    <location>
        <begin position="26"/>
        <end position="193"/>
    </location>
</feature>
<accession>A0A1G7DPP9</accession>